<keyword evidence="3" id="KW-1185">Reference proteome</keyword>
<sequence length="154" mass="17000">MVESADSGAASNIQSPNFSFAFDNVNFSDRMLRIEVMAEPWTEESGDEDCKCSCEGNREEAQEIEQENKESKFAICEKDQILRSNSSGSENGVQCTDQGEEAAVKMVSPSENEKDQILSSNCPDAENGVSVTRRDEEEEAICLSIYTIVMAQGY</sequence>
<feature type="compositionally biased region" description="Polar residues" evidence="1">
    <location>
        <begin position="85"/>
        <end position="97"/>
    </location>
</feature>
<dbReference type="Gramene" id="ERN15994">
    <property type="protein sequence ID" value="ERN15994"/>
    <property type="gene ID" value="AMTR_s00030p00028080"/>
</dbReference>
<name>U5D0P7_AMBTC</name>
<accession>U5D0P7</accession>
<evidence type="ECO:0000313" key="2">
    <source>
        <dbReference type="EMBL" id="ERN15994.1"/>
    </source>
</evidence>
<proteinExistence type="predicted"/>
<organism evidence="2 3">
    <name type="scientific">Amborella trichopoda</name>
    <dbReference type="NCBI Taxonomy" id="13333"/>
    <lineage>
        <taxon>Eukaryota</taxon>
        <taxon>Viridiplantae</taxon>
        <taxon>Streptophyta</taxon>
        <taxon>Embryophyta</taxon>
        <taxon>Tracheophyta</taxon>
        <taxon>Spermatophyta</taxon>
        <taxon>Magnoliopsida</taxon>
        <taxon>Amborellales</taxon>
        <taxon>Amborellaceae</taxon>
        <taxon>Amborella</taxon>
    </lineage>
</organism>
<gene>
    <name evidence="2" type="ORF">AMTR_s00030p00028080</name>
</gene>
<dbReference type="EMBL" id="KI392485">
    <property type="protein sequence ID" value="ERN15994.1"/>
    <property type="molecule type" value="Genomic_DNA"/>
</dbReference>
<evidence type="ECO:0000313" key="3">
    <source>
        <dbReference type="Proteomes" id="UP000017836"/>
    </source>
</evidence>
<dbReference type="HOGENOM" id="CLU_1706637_0_0_1"/>
<protein>
    <submittedName>
        <fullName evidence="2">Uncharacterized protein</fullName>
    </submittedName>
</protein>
<dbReference type="AlphaFoldDB" id="U5D0P7"/>
<reference evidence="3" key="1">
    <citation type="journal article" date="2013" name="Science">
        <title>The Amborella genome and the evolution of flowering plants.</title>
        <authorList>
            <consortium name="Amborella Genome Project"/>
        </authorList>
    </citation>
    <scope>NUCLEOTIDE SEQUENCE [LARGE SCALE GENOMIC DNA]</scope>
</reference>
<evidence type="ECO:0000256" key="1">
    <source>
        <dbReference type="SAM" id="MobiDB-lite"/>
    </source>
</evidence>
<feature type="region of interest" description="Disordered" evidence="1">
    <location>
        <begin position="85"/>
        <end position="133"/>
    </location>
</feature>
<dbReference type="Proteomes" id="UP000017836">
    <property type="component" value="Unassembled WGS sequence"/>
</dbReference>